<dbReference type="RefSeq" id="WP_006315667.1">
    <property type="nucleotide sequence ID" value="NZ_ARZA01000236.1"/>
</dbReference>
<dbReference type="GO" id="GO:0003723">
    <property type="term" value="F:RNA binding"/>
    <property type="evidence" value="ECO:0007669"/>
    <property type="project" value="UniProtKB-UniRule"/>
</dbReference>
<dbReference type="AlphaFoldDB" id="R1CBX3"/>
<dbReference type="PROSITE" id="PS51295">
    <property type="entry name" value="CRM"/>
    <property type="match status" value="1"/>
</dbReference>
<reference evidence="4 5" key="1">
    <citation type="journal article" date="2015" name="Geomicrobiol. J.">
        <title>Caldisalinibacter kiritimatiensis gen. nov., sp. nov., a moderately thermohalophilic thiosulfate-reducing bacterium from a hypersaline microbial mat.</title>
        <authorList>
            <person name="Ben Hania W."/>
            <person name="Joseph M."/>
            <person name="Fiebig A."/>
            <person name="Bunk B."/>
            <person name="Klenk H.-P."/>
            <person name="Fardeau M.-L."/>
            <person name="Spring S."/>
        </authorList>
    </citation>
    <scope>NUCLEOTIDE SEQUENCE [LARGE SCALE GENOMIC DNA]</scope>
    <source>
        <strain evidence="4 5">L21-TH-D2</strain>
    </source>
</reference>
<dbReference type="OrthoDB" id="9797519at2"/>
<dbReference type="InterPro" id="IPR051925">
    <property type="entry name" value="RNA-binding_domain"/>
</dbReference>
<accession>R1CBX3</accession>
<dbReference type="PANTHER" id="PTHR40065:SF3">
    <property type="entry name" value="RNA-BINDING PROTEIN YHBY"/>
    <property type="match status" value="1"/>
</dbReference>
<name>R1CBX3_9FIRM</name>
<dbReference type="SMART" id="SM01103">
    <property type="entry name" value="CRS1_YhbY"/>
    <property type="match status" value="1"/>
</dbReference>
<protein>
    <submittedName>
        <fullName evidence="4">RNA binding protein</fullName>
    </submittedName>
</protein>
<dbReference type="NCBIfam" id="TIGR00253">
    <property type="entry name" value="RNA_bind_YhbY"/>
    <property type="match status" value="1"/>
</dbReference>
<feature type="domain" description="CRM" evidence="3">
    <location>
        <begin position="1"/>
        <end position="96"/>
    </location>
</feature>
<dbReference type="InterPro" id="IPR001890">
    <property type="entry name" value="RNA-binding_CRM"/>
</dbReference>
<dbReference type="SUPFAM" id="SSF75471">
    <property type="entry name" value="YhbY-like"/>
    <property type="match status" value="1"/>
</dbReference>
<evidence type="ECO:0000313" key="4">
    <source>
        <dbReference type="EMBL" id="EOC99809.1"/>
    </source>
</evidence>
<dbReference type="Pfam" id="PF01985">
    <property type="entry name" value="CRS1_YhbY"/>
    <property type="match status" value="1"/>
</dbReference>
<comment type="caution">
    <text evidence="4">The sequence shown here is derived from an EMBL/GenBank/DDBJ whole genome shotgun (WGS) entry which is preliminary data.</text>
</comment>
<dbReference type="eggNOG" id="COG1534">
    <property type="taxonomic scope" value="Bacteria"/>
</dbReference>
<evidence type="ECO:0000256" key="1">
    <source>
        <dbReference type="ARBA" id="ARBA00022884"/>
    </source>
</evidence>
<dbReference type="Gene3D" id="3.30.110.60">
    <property type="entry name" value="YhbY-like"/>
    <property type="match status" value="1"/>
</dbReference>
<dbReference type="EMBL" id="ARZA01000236">
    <property type="protein sequence ID" value="EOC99809.1"/>
    <property type="molecule type" value="Genomic_DNA"/>
</dbReference>
<keyword evidence="1 2" id="KW-0694">RNA-binding</keyword>
<gene>
    <name evidence="4" type="ORF">L21TH_2114</name>
</gene>
<evidence type="ECO:0000313" key="5">
    <source>
        <dbReference type="Proteomes" id="UP000013378"/>
    </source>
</evidence>
<sequence>MLTSKQRSYLNGLANKIDPILQLGKKGITDNFIKQVDDALEARELIKIKVLNNSLLEAREAANEVAEATNADVVQCIGNKFILYRESEDKKRIELPK</sequence>
<dbReference type="PATRIC" id="fig|1304284.3.peg.2079"/>
<evidence type="ECO:0000256" key="2">
    <source>
        <dbReference type="PROSITE-ProRule" id="PRU00626"/>
    </source>
</evidence>
<dbReference type="InterPro" id="IPR017924">
    <property type="entry name" value="RNA-binding_YhbY"/>
</dbReference>
<organism evidence="4 5">
    <name type="scientific">Caldisalinibacter kiritimatiensis</name>
    <dbReference type="NCBI Taxonomy" id="1304284"/>
    <lineage>
        <taxon>Bacteria</taxon>
        <taxon>Bacillati</taxon>
        <taxon>Bacillota</taxon>
        <taxon>Tissierellia</taxon>
        <taxon>Tissierellales</taxon>
        <taxon>Thermohalobacteraceae</taxon>
        <taxon>Caldisalinibacter</taxon>
    </lineage>
</organism>
<evidence type="ECO:0000259" key="3">
    <source>
        <dbReference type="PROSITE" id="PS51295"/>
    </source>
</evidence>
<keyword evidence="5" id="KW-1185">Reference proteome</keyword>
<dbReference type="Proteomes" id="UP000013378">
    <property type="component" value="Unassembled WGS sequence"/>
</dbReference>
<dbReference type="InterPro" id="IPR035920">
    <property type="entry name" value="YhbY-like_sf"/>
</dbReference>
<dbReference type="STRING" id="1304284.L21TH_2114"/>
<dbReference type="PANTHER" id="PTHR40065">
    <property type="entry name" value="RNA-BINDING PROTEIN YHBY"/>
    <property type="match status" value="1"/>
</dbReference>
<proteinExistence type="predicted"/>